<proteinExistence type="predicted"/>
<evidence type="ECO:0000313" key="2">
    <source>
        <dbReference type="EMBL" id="CAG9765791.1"/>
    </source>
</evidence>
<accession>A0A9N9MRV0</accession>
<organism evidence="2 3">
    <name type="scientific">Ceutorhynchus assimilis</name>
    <name type="common">cabbage seed weevil</name>
    <dbReference type="NCBI Taxonomy" id="467358"/>
    <lineage>
        <taxon>Eukaryota</taxon>
        <taxon>Metazoa</taxon>
        <taxon>Ecdysozoa</taxon>
        <taxon>Arthropoda</taxon>
        <taxon>Hexapoda</taxon>
        <taxon>Insecta</taxon>
        <taxon>Pterygota</taxon>
        <taxon>Neoptera</taxon>
        <taxon>Endopterygota</taxon>
        <taxon>Coleoptera</taxon>
        <taxon>Polyphaga</taxon>
        <taxon>Cucujiformia</taxon>
        <taxon>Curculionidae</taxon>
        <taxon>Ceutorhynchinae</taxon>
        <taxon>Ceutorhynchus</taxon>
    </lineage>
</organism>
<reference evidence="2" key="1">
    <citation type="submission" date="2022-01" db="EMBL/GenBank/DDBJ databases">
        <authorList>
            <person name="King R."/>
        </authorList>
    </citation>
    <scope>NUCLEOTIDE SEQUENCE</scope>
</reference>
<sequence length="373" mass="42237">MVQSVPDSSSWIQLKVEVLKQTDLYAMAREYLRLLSEGESAPETFLVKPLGKGHRKRKRPTNFDDSKDSEDIELDDEISGLMTPPPSMVVEPVPKSLNAVPKSLNAVSKSLNAVPKSLKTVPTSLELIPRPSLEPASMRSKINVQLNKSTLIRRTLSTTEVTAETIITNSVTPSVVDNENERASQNGKCNNCCGGHNIEESKILKSILSNVIAVKKMLEYQEKENQRTLNNNHNETVVTNFDLVPGKAFSKFRKLQKFDEKLRTDENARCQNEAALFLLGGATPKELIRRGLKNIFSDKLAMKCSWTGRKNNFVLSQLKILDILKVAVRRKFGAFTDSEFQSELGLWFRQAKLRFDRFRQKERQDENINEDLQ</sequence>
<feature type="compositionally biased region" description="Basic residues" evidence="1">
    <location>
        <begin position="51"/>
        <end position="60"/>
    </location>
</feature>
<feature type="region of interest" description="Disordered" evidence="1">
    <location>
        <begin position="50"/>
        <end position="72"/>
    </location>
</feature>
<name>A0A9N9MRV0_9CUCU</name>
<evidence type="ECO:0008006" key="4">
    <source>
        <dbReference type="Google" id="ProtNLM"/>
    </source>
</evidence>
<dbReference type="OrthoDB" id="6783865at2759"/>
<evidence type="ECO:0000256" key="1">
    <source>
        <dbReference type="SAM" id="MobiDB-lite"/>
    </source>
</evidence>
<evidence type="ECO:0000313" key="3">
    <source>
        <dbReference type="Proteomes" id="UP001152799"/>
    </source>
</evidence>
<dbReference type="Proteomes" id="UP001152799">
    <property type="component" value="Chromosome 3"/>
</dbReference>
<dbReference type="AlphaFoldDB" id="A0A9N9MRV0"/>
<keyword evidence="3" id="KW-1185">Reference proteome</keyword>
<gene>
    <name evidence="2" type="ORF">CEUTPL_LOCUS6394</name>
</gene>
<protein>
    <recommendedName>
        <fullName evidence="4">DUF4806 domain-containing protein</fullName>
    </recommendedName>
</protein>
<dbReference type="EMBL" id="OU892279">
    <property type="protein sequence ID" value="CAG9765791.1"/>
    <property type="molecule type" value="Genomic_DNA"/>
</dbReference>